<protein>
    <submittedName>
        <fullName evidence="2">Uncharacterized protein</fullName>
    </submittedName>
</protein>
<reference evidence="3" key="2">
    <citation type="submission" date="2015-01" db="EMBL/GenBank/DDBJ databases">
        <title>Evolutionary Origins and Diversification of the Mycorrhizal Mutualists.</title>
        <authorList>
            <consortium name="DOE Joint Genome Institute"/>
            <consortium name="Mycorrhizal Genomics Consortium"/>
            <person name="Kohler A."/>
            <person name="Kuo A."/>
            <person name="Nagy L.G."/>
            <person name="Floudas D."/>
            <person name="Copeland A."/>
            <person name="Barry K.W."/>
            <person name="Cichocki N."/>
            <person name="Veneault-Fourrey C."/>
            <person name="LaButti K."/>
            <person name="Lindquist E.A."/>
            <person name="Lipzen A."/>
            <person name="Lundell T."/>
            <person name="Morin E."/>
            <person name="Murat C."/>
            <person name="Riley R."/>
            <person name="Ohm R."/>
            <person name="Sun H."/>
            <person name="Tunlid A."/>
            <person name="Henrissat B."/>
            <person name="Grigoriev I.V."/>
            <person name="Hibbett D.S."/>
            <person name="Martin F."/>
        </authorList>
    </citation>
    <scope>NUCLEOTIDE SEQUENCE [LARGE SCALE GENOMIC DNA]</scope>
    <source>
        <strain evidence="3">MUT 4182</strain>
    </source>
</reference>
<dbReference type="EMBL" id="KN823061">
    <property type="protein sequence ID" value="KIO24433.1"/>
    <property type="molecule type" value="Genomic_DNA"/>
</dbReference>
<name>A0A0C3KSK0_9AGAM</name>
<evidence type="ECO:0000256" key="1">
    <source>
        <dbReference type="SAM" id="MobiDB-lite"/>
    </source>
</evidence>
<organism evidence="2 3">
    <name type="scientific">Tulasnella calospora MUT 4182</name>
    <dbReference type="NCBI Taxonomy" id="1051891"/>
    <lineage>
        <taxon>Eukaryota</taxon>
        <taxon>Fungi</taxon>
        <taxon>Dikarya</taxon>
        <taxon>Basidiomycota</taxon>
        <taxon>Agaricomycotina</taxon>
        <taxon>Agaricomycetes</taxon>
        <taxon>Cantharellales</taxon>
        <taxon>Tulasnellaceae</taxon>
        <taxon>Tulasnella</taxon>
    </lineage>
</organism>
<dbReference type="AlphaFoldDB" id="A0A0C3KSK0"/>
<feature type="region of interest" description="Disordered" evidence="1">
    <location>
        <begin position="1"/>
        <end position="21"/>
    </location>
</feature>
<evidence type="ECO:0000313" key="3">
    <source>
        <dbReference type="Proteomes" id="UP000054248"/>
    </source>
</evidence>
<keyword evidence="3" id="KW-1185">Reference proteome</keyword>
<evidence type="ECO:0000313" key="2">
    <source>
        <dbReference type="EMBL" id="KIO24433.1"/>
    </source>
</evidence>
<dbReference type="HOGENOM" id="CLU_1972083_0_0_1"/>
<dbReference type="Proteomes" id="UP000054248">
    <property type="component" value="Unassembled WGS sequence"/>
</dbReference>
<accession>A0A0C3KSK0</accession>
<sequence length="127" mass="13917">MPNLGPKATSSTERSARKTFESSGDIAGIQLQLRTLPFRCVTVHRTESCNCDQLEGTLIVGKSRLIVDLSILQDQGFSSFGVGQDSVLAAQSCILHALVGRQRSISQPLPPEHDQKAVRRRLKCDEL</sequence>
<proteinExistence type="predicted"/>
<gene>
    <name evidence="2" type="ORF">M407DRAFT_101285</name>
</gene>
<reference evidence="2 3" key="1">
    <citation type="submission" date="2014-04" db="EMBL/GenBank/DDBJ databases">
        <authorList>
            <consortium name="DOE Joint Genome Institute"/>
            <person name="Kuo A."/>
            <person name="Girlanda M."/>
            <person name="Perotto S."/>
            <person name="Kohler A."/>
            <person name="Nagy L.G."/>
            <person name="Floudas D."/>
            <person name="Copeland A."/>
            <person name="Barry K.W."/>
            <person name="Cichocki N."/>
            <person name="Veneault-Fourrey C."/>
            <person name="LaButti K."/>
            <person name="Lindquist E.A."/>
            <person name="Lipzen A."/>
            <person name="Lundell T."/>
            <person name="Morin E."/>
            <person name="Murat C."/>
            <person name="Sun H."/>
            <person name="Tunlid A."/>
            <person name="Henrissat B."/>
            <person name="Grigoriev I.V."/>
            <person name="Hibbett D.S."/>
            <person name="Martin F."/>
            <person name="Nordberg H.P."/>
            <person name="Cantor M.N."/>
            <person name="Hua S.X."/>
        </authorList>
    </citation>
    <scope>NUCLEOTIDE SEQUENCE [LARGE SCALE GENOMIC DNA]</scope>
    <source>
        <strain evidence="2 3">MUT 4182</strain>
    </source>
</reference>